<comment type="similarity">
    <text evidence="1">Belongs to the YciI family.</text>
</comment>
<dbReference type="SUPFAM" id="SSF54909">
    <property type="entry name" value="Dimeric alpha+beta barrel"/>
    <property type="match status" value="1"/>
</dbReference>
<name>A0A176X1J6_AGRTU</name>
<dbReference type="EMBL" id="LXPS01000036">
    <property type="protein sequence ID" value="OAE40537.1"/>
    <property type="molecule type" value="Genomic_DNA"/>
</dbReference>
<dbReference type="InterPro" id="IPR011008">
    <property type="entry name" value="Dimeric_a/b-barrel"/>
</dbReference>
<comment type="caution">
    <text evidence="4">The sequence shown here is derived from an EMBL/GenBank/DDBJ whole genome shotgun (WGS) entry which is preliminary data.</text>
</comment>
<organism evidence="4 5">
    <name type="scientific">Agrobacterium tumefaciens</name>
    <dbReference type="NCBI Taxonomy" id="358"/>
    <lineage>
        <taxon>Bacteria</taxon>
        <taxon>Pseudomonadati</taxon>
        <taxon>Pseudomonadota</taxon>
        <taxon>Alphaproteobacteria</taxon>
        <taxon>Hyphomicrobiales</taxon>
        <taxon>Rhizobiaceae</taxon>
        <taxon>Rhizobium/Agrobacterium group</taxon>
        <taxon>Agrobacterium</taxon>
        <taxon>Agrobacterium tumefaciens complex</taxon>
    </lineage>
</organism>
<dbReference type="RefSeq" id="WP_063950290.1">
    <property type="nucleotide sequence ID" value="NZ_LXPS01000036.1"/>
</dbReference>
<proteinExistence type="inferred from homology"/>
<dbReference type="Gene3D" id="3.30.70.1060">
    <property type="entry name" value="Dimeric alpha+beta barrel"/>
    <property type="match status" value="1"/>
</dbReference>
<evidence type="ECO:0000313" key="4">
    <source>
        <dbReference type="EMBL" id="OAE40537.1"/>
    </source>
</evidence>
<feature type="compositionally biased region" description="Basic and acidic residues" evidence="2">
    <location>
        <begin position="36"/>
        <end position="45"/>
    </location>
</feature>
<dbReference type="Pfam" id="PF03795">
    <property type="entry name" value="YCII"/>
    <property type="match status" value="1"/>
</dbReference>
<evidence type="ECO:0000313" key="5">
    <source>
        <dbReference type="Proteomes" id="UP000077098"/>
    </source>
</evidence>
<dbReference type="Proteomes" id="UP000077098">
    <property type="component" value="Unassembled WGS sequence"/>
</dbReference>
<evidence type="ECO:0000256" key="1">
    <source>
        <dbReference type="ARBA" id="ARBA00007689"/>
    </source>
</evidence>
<dbReference type="InterPro" id="IPR005545">
    <property type="entry name" value="YCII"/>
</dbReference>
<reference evidence="4 5" key="1">
    <citation type="submission" date="2016-05" db="EMBL/GenBank/DDBJ databases">
        <authorList>
            <person name="Lavstsen T."/>
            <person name="Jespersen J.S."/>
        </authorList>
    </citation>
    <scope>NUCLEOTIDE SEQUENCE [LARGE SCALE GENOMIC DNA]</scope>
    <source>
        <strain evidence="4 5">KCJ1736</strain>
    </source>
</reference>
<feature type="region of interest" description="Disordered" evidence="2">
    <location>
        <begin position="36"/>
        <end position="55"/>
    </location>
</feature>
<accession>A0A176X1J6</accession>
<evidence type="ECO:0000256" key="2">
    <source>
        <dbReference type="SAM" id="MobiDB-lite"/>
    </source>
</evidence>
<protein>
    <recommendedName>
        <fullName evidence="3">YCII-related domain-containing protein</fullName>
    </recommendedName>
</protein>
<gene>
    <name evidence="4" type="ORF">A7J57_09685</name>
</gene>
<evidence type="ECO:0000259" key="3">
    <source>
        <dbReference type="Pfam" id="PF03795"/>
    </source>
</evidence>
<sequence>MSERSDLPRLYVRFAESDAGAGEQRAAQMEAHKAHLRNGEGKPEGFRILASGPMSAGDGGPPAALIIAEAHSLEDVIAFSDADPFVVHGVYNRVRVLNWTPTLSTISGLESR</sequence>
<dbReference type="AlphaFoldDB" id="A0A176X1J6"/>
<feature type="domain" description="YCII-related" evidence="3">
    <location>
        <begin position="10"/>
        <end position="100"/>
    </location>
</feature>